<accession>A0ACB6R3G2</accession>
<proteinExistence type="predicted"/>
<dbReference type="EMBL" id="MU003499">
    <property type="protein sequence ID" value="KAF2473716.1"/>
    <property type="molecule type" value="Genomic_DNA"/>
</dbReference>
<evidence type="ECO:0000313" key="2">
    <source>
        <dbReference type="Proteomes" id="UP000799755"/>
    </source>
</evidence>
<evidence type="ECO:0000313" key="1">
    <source>
        <dbReference type="EMBL" id="KAF2473716.1"/>
    </source>
</evidence>
<comment type="caution">
    <text evidence="1">The sequence shown here is derived from an EMBL/GenBank/DDBJ whole genome shotgun (WGS) entry which is preliminary data.</text>
</comment>
<reference evidence="1" key="1">
    <citation type="journal article" date="2020" name="Stud. Mycol.">
        <title>101 Dothideomycetes genomes: a test case for predicting lifestyles and emergence of pathogens.</title>
        <authorList>
            <person name="Haridas S."/>
            <person name="Albert R."/>
            <person name="Binder M."/>
            <person name="Bloem J."/>
            <person name="Labutti K."/>
            <person name="Salamov A."/>
            <person name="Andreopoulos B."/>
            <person name="Baker S."/>
            <person name="Barry K."/>
            <person name="Bills G."/>
            <person name="Bluhm B."/>
            <person name="Cannon C."/>
            <person name="Castanera R."/>
            <person name="Culley D."/>
            <person name="Daum C."/>
            <person name="Ezra D."/>
            <person name="Gonzalez J."/>
            <person name="Henrissat B."/>
            <person name="Kuo A."/>
            <person name="Liang C."/>
            <person name="Lipzen A."/>
            <person name="Lutzoni F."/>
            <person name="Magnuson J."/>
            <person name="Mondo S."/>
            <person name="Nolan M."/>
            <person name="Ohm R."/>
            <person name="Pangilinan J."/>
            <person name="Park H.-J."/>
            <person name="Ramirez L."/>
            <person name="Alfaro M."/>
            <person name="Sun H."/>
            <person name="Tritt A."/>
            <person name="Yoshinaga Y."/>
            <person name="Zwiers L.-H."/>
            <person name="Turgeon B."/>
            <person name="Goodwin S."/>
            <person name="Spatafora J."/>
            <person name="Crous P."/>
            <person name="Grigoriev I."/>
        </authorList>
    </citation>
    <scope>NUCLEOTIDE SEQUENCE</scope>
    <source>
        <strain evidence="1">ATCC 200398</strain>
    </source>
</reference>
<organism evidence="1 2">
    <name type="scientific">Lindgomyces ingoldianus</name>
    <dbReference type="NCBI Taxonomy" id="673940"/>
    <lineage>
        <taxon>Eukaryota</taxon>
        <taxon>Fungi</taxon>
        <taxon>Dikarya</taxon>
        <taxon>Ascomycota</taxon>
        <taxon>Pezizomycotina</taxon>
        <taxon>Dothideomycetes</taxon>
        <taxon>Pleosporomycetidae</taxon>
        <taxon>Pleosporales</taxon>
        <taxon>Lindgomycetaceae</taxon>
        <taxon>Lindgomyces</taxon>
    </lineage>
</organism>
<sequence length="264" mass="28431">MCIGWKKMYLCACVSPPHIDRCRQAYVTGHLCQDIVQEEYPRKSYFKCYDCIKFEVWNDREEASRAANQAEEEKRMAEEKKQQEKKKAEEKARQERIRREAEERAKRERDEEDRVKEMKKIQEEKDRQAGGKWEAAGGNKKGKGRKGGGRVLSPVGAGAGHGDLGRSGGAVMSPTGSGPGLGGRRDGPVPNQTVFKAFPGGPGCPVPGKSGIPGVLPVGAAGIAVPSSPAKVVGNATADPPGVDRGGRAGQWGPSGVNGVRRKP</sequence>
<name>A0ACB6R3G2_9PLEO</name>
<dbReference type="Proteomes" id="UP000799755">
    <property type="component" value="Unassembled WGS sequence"/>
</dbReference>
<protein>
    <submittedName>
        <fullName evidence="1">Uncharacterized protein</fullName>
    </submittedName>
</protein>
<keyword evidence="2" id="KW-1185">Reference proteome</keyword>
<gene>
    <name evidence="1" type="ORF">BDR25DRAFT_386575</name>
</gene>